<evidence type="ECO:0000313" key="1">
    <source>
        <dbReference type="EMBL" id="KRX11742.1"/>
    </source>
</evidence>
<keyword evidence="2" id="KW-1185">Reference proteome</keyword>
<dbReference type="EMBL" id="JYDL01001508">
    <property type="protein sequence ID" value="KRX11742.1"/>
    <property type="molecule type" value="Genomic_DNA"/>
</dbReference>
<sequence>MENKKRSGSRAKEKAQLLPGIRQCEVISIHEL</sequence>
<accession>A0A0V0RB84</accession>
<proteinExistence type="predicted"/>
<name>A0A0V0RB84_9BILA</name>
<comment type="caution">
    <text evidence="1">The sequence shown here is derived from an EMBL/GenBank/DDBJ whole genome shotgun (WGS) entry which is preliminary data.</text>
</comment>
<dbReference type="Proteomes" id="UP000054630">
    <property type="component" value="Unassembled WGS sequence"/>
</dbReference>
<dbReference type="AlphaFoldDB" id="A0A0V0RB84"/>
<gene>
    <name evidence="1" type="ORF">T07_9580</name>
</gene>
<evidence type="ECO:0000313" key="2">
    <source>
        <dbReference type="Proteomes" id="UP000054630"/>
    </source>
</evidence>
<reference evidence="1 2" key="1">
    <citation type="submission" date="2015-01" db="EMBL/GenBank/DDBJ databases">
        <title>Evolution of Trichinella species and genotypes.</title>
        <authorList>
            <person name="Korhonen P.K."/>
            <person name="Edoardo P."/>
            <person name="Giuseppe L.R."/>
            <person name="Gasser R.B."/>
        </authorList>
    </citation>
    <scope>NUCLEOTIDE SEQUENCE [LARGE SCALE GENOMIC DNA]</scope>
    <source>
        <strain evidence="1">ISS37</strain>
    </source>
</reference>
<organism evidence="1 2">
    <name type="scientific">Trichinella nelsoni</name>
    <dbReference type="NCBI Taxonomy" id="6336"/>
    <lineage>
        <taxon>Eukaryota</taxon>
        <taxon>Metazoa</taxon>
        <taxon>Ecdysozoa</taxon>
        <taxon>Nematoda</taxon>
        <taxon>Enoplea</taxon>
        <taxon>Dorylaimia</taxon>
        <taxon>Trichinellida</taxon>
        <taxon>Trichinellidae</taxon>
        <taxon>Trichinella</taxon>
    </lineage>
</organism>
<protein>
    <submittedName>
        <fullName evidence="1">Uncharacterized protein</fullName>
    </submittedName>
</protein>